<dbReference type="KEGG" id="sfol:H3H32_10330"/>
<dbReference type="Gene3D" id="1.10.10.10">
    <property type="entry name" value="Winged helix-like DNA-binding domain superfamily/Winged helix DNA-binding domain"/>
    <property type="match status" value="1"/>
</dbReference>
<dbReference type="PANTHER" id="PTHR43537">
    <property type="entry name" value="TRANSCRIPTIONAL REGULATOR, GNTR FAMILY"/>
    <property type="match status" value="1"/>
</dbReference>
<dbReference type="AlphaFoldDB" id="A0A7G5H722"/>
<proteinExistence type="predicted"/>
<keyword evidence="2" id="KW-0238">DNA-binding</keyword>
<dbReference type="InterPro" id="IPR036390">
    <property type="entry name" value="WH_DNA-bd_sf"/>
</dbReference>
<keyword evidence="3" id="KW-0804">Transcription</keyword>
<evidence type="ECO:0000256" key="1">
    <source>
        <dbReference type="ARBA" id="ARBA00023015"/>
    </source>
</evidence>
<accession>A0A7G5H722</accession>
<dbReference type="InterPro" id="IPR000524">
    <property type="entry name" value="Tscrpt_reg_HTH_GntR"/>
</dbReference>
<dbReference type="Gene3D" id="1.20.120.530">
    <property type="entry name" value="GntR ligand-binding domain-like"/>
    <property type="match status" value="1"/>
</dbReference>
<dbReference type="PRINTS" id="PR00035">
    <property type="entry name" value="HTHGNTR"/>
</dbReference>
<dbReference type="CDD" id="cd07377">
    <property type="entry name" value="WHTH_GntR"/>
    <property type="match status" value="1"/>
</dbReference>
<evidence type="ECO:0000313" key="6">
    <source>
        <dbReference type="Proteomes" id="UP000515369"/>
    </source>
</evidence>
<evidence type="ECO:0000256" key="2">
    <source>
        <dbReference type="ARBA" id="ARBA00023125"/>
    </source>
</evidence>
<dbReference type="SUPFAM" id="SSF48008">
    <property type="entry name" value="GntR ligand-binding domain-like"/>
    <property type="match status" value="1"/>
</dbReference>
<reference evidence="5 6" key="1">
    <citation type="submission" date="2020-07" db="EMBL/GenBank/DDBJ databases">
        <title>Spirosoma foliorum sp. nov., isolated from the leaves on the Nejang mountain Korea, Republic of.</title>
        <authorList>
            <person name="Ho H."/>
            <person name="Lee Y.-J."/>
            <person name="Nurcahyanto D.-A."/>
            <person name="Kim S.-G."/>
        </authorList>
    </citation>
    <scope>NUCLEOTIDE SEQUENCE [LARGE SCALE GENOMIC DNA]</scope>
    <source>
        <strain evidence="5 6">PL0136</strain>
    </source>
</reference>
<dbReference type="GO" id="GO:0003700">
    <property type="term" value="F:DNA-binding transcription factor activity"/>
    <property type="evidence" value="ECO:0007669"/>
    <property type="project" value="InterPro"/>
</dbReference>
<dbReference type="SUPFAM" id="SSF46785">
    <property type="entry name" value="Winged helix' DNA-binding domain"/>
    <property type="match status" value="1"/>
</dbReference>
<dbReference type="InterPro" id="IPR008920">
    <property type="entry name" value="TF_FadR/GntR_C"/>
</dbReference>
<feature type="domain" description="HTH gntR-type" evidence="4">
    <location>
        <begin position="8"/>
        <end position="76"/>
    </location>
</feature>
<evidence type="ECO:0000313" key="5">
    <source>
        <dbReference type="EMBL" id="QMW06914.1"/>
    </source>
</evidence>
<dbReference type="Proteomes" id="UP000515369">
    <property type="component" value="Chromosome"/>
</dbReference>
<name>A0A7G5H722_9BACT</name>
<sequence length="218" mass="24729">MNSPIQKRSLAEEVANQISNYIQSGHYVAEQKLPTEPELMKQYGVGRSTIREAVRMLANSGLLRVQQGVGTFIKAYSSSNETLDQRLKRAEASDIDEVRQLIEVKIAQKAAINRTQQQLERMEQFLTQRVQAAQNGFLEECIQADINFHLSIAEASGNAILTDMYQAFSARLKSWFLQIYPDTKAFVQTNGLHKALLQSIKERDEIKALNYATQILKH</sequence>
<keyword evidence="1" id="KW-0805">Transcription regulation</keyword>
<dbReference type="Pfam" id="PF00392">
    <property type="entry name" value="GntR"/>
    <property type="match status" value="1"/>
</dbReference>
<dbReference type="SMART" id="SM00345">
    <property type="entry name" value="HTH_GNTR"/>
    <property type="match status" value="1"/>
</dbReference>
<dbReference type="SMART" id="SM00895">
    <property type="entry name" value="FCD"/>
    <property type="match status" value="1"/>
</dbReference>
<gene>
    <name evidence="5" type="ORF">H3H32_10330</name>
</gene>
<organism evidence="5 6">
    <name type="scientific">Spirosoma foliorum</name>
    <dbReference type="NCBI Taxonomy" id="2710596"/>
    <lineage>
        <taxon>Bacteria</taxon>
        <taxon>Pseudomonadati</taxon>
        <taxon>Bacteroidota</taxon>
        <taxon>Cytophagia</taxon>
        <taxon>Cytophagales</taxon>
        <taxon>Cytophagaceae</taxon>
        <taxon>Spirosoma</taxon>
    </lineage>
</organism>
<evidence type="ECO:0000256" key="3">
    <source>
        <dbReference type="ARBA" id="ARBA00023163"/>
    </source>
</evidence>
<dbReference type="EMBL" id="CP059732">
    <property type="protein sequence ID" value="QMW06914.1"/>
    <property type="molecule type" value="Genomic_DNA"/>
</dbReference>
<dbReference type="PANTHER" id="PTHR43537:SF47">
    <property type="entry name" value="REGULATORY PROTEIN GNTR HTH"/>
    <property type="match status" value="1"/>
</dbReference>
<protein>
    <submittedName>
        <fullName evidence="5">FadR family transcriptional regulator</fullName>
    </submittedName>
</protein>
<keyword evidence="6" id="KW-1185">Reference proteome</keyword>
<dbReference type="GO" id="GO:0003677">
    <property type="term" value="F:DNA binding"/>
    <property type="evidence" value="ECO:0007669"/>
    <property type="project" value="UniProtKB-KW"/>
</dbReference>
<evidence type="ECO:0000259" key="4">
    <source>
        <dbReference type="PROSITE" id="PS50949"/>
    </source>
</evidence>
<dbReference type="Pfam" id="PF07729">
    <property type="entry name" value="FCD"/>
    <property type="match status" value="1"/>
</dbReference>
<dbReference type="InterPro" id="IPR011711">
    <property type="entry name" value="GntR_C"/>
</dbReference>
<dbReference type="InterPro" id="IPR036388">
    <property type="entry name" value="WH-like_DNA-bd_sf"/>
</dbReference>
<dbReference type="PROSITE" id="PS50949">
    <property type="entry name" value="HTH_GNTR"/>
    <property type="match status" value="1"/>
</dbReference>